<keyword evidence="2" id="KW-1185">Reference proteome</keyword>
<organism evidence="1 2">
    <name type="scientific">Patellaria atrata CBS 101060</name>
    <dbReference type="NCBI Taxonomy" id="1346257"/>
    <lineage>
        <taxon>Eukaryota</taxon>
        <taxon>Fungi</taxon>
        <taxon>Dikarya</taxon>
        <taxon>Ascomycota</taxon>
        <taxon>Pezizomycotina</taxon>
        <taxon>Dothideomycetes</taxon>
        <taxon>Dothideomycetes incertae sedis</taxon>
        <taxon>Patellariales</taxon>
        <taxon>Patellariaceae</taxon>
        <taxon>Patellaria</taxon>
    </lineage>
</organism>
<accession>A0A9P4VTM9</accession>
<dbReference type="OrthoDB" id="3965327at2759"/>
<gene>
    <name evidence="1" type="ORF">M501DRAFT_908839</name>
</gene>
<evidence type="ECO:0000313" key="2">
    <source>
        <dbReference type="Proteomes" id="UP000799429"/>
    </source>
</evidence>
<evidence type="ECO:0000313" key="1">
    <source>
        <dbReference type="EMBL" id="KAF2841092.1"/>
    </source>
</evidence>
<dbReference type="AlphaFoldDB" id="A0A9P4VTM9"/>
<feature type="non-terminal residue" evidence="1">
    <location>
        <position position="87"/>
    </location>
</feature>
<feature type="non-terminal residue" evidence="1">
    <location>
        <position position="1"/>
    </location>
</feature>
<comment type="caution">
    <text evidence="1">The sequence shown here is derived from an EMBL/GenBank/DDBJ whole genome shotgun (WGS) entry which is preliminary data.</text>
</comment>
<sequence>LRRVHISDTPSFVTSQSIKDRIMRGPAREGCKIVQTAYQIDVPSVPLTVPVSNGKGAENTEIIQKICNGSKRILPGLNITKIRRLYD</sequence>
<reference evidence="1" key="1">
    <citation type="journal article" date="2020" name="Stud. Mycol.">
        <title>101 Dothideomycetes genomes: a test case for predicting lifestyles and emergence of pathogens.</title>
        <authorList>
            <person name="Haridas S."/>
            <person name="Albert R."/>
            <person name="Binder M."/>
            <person name="Bloem J."/>
            <person name="Labutti K."/>
            <person name="Salamov A."/>
            <person name="Andreopoulos B."/>
            <person name="Baker S."/>
            <person name="Barry K."/>
            <person name="Bills G."/>
            <person name="Bluhm B."/>
            <person name="Cannon C."/>
            <person name="Castanera R."/>
            <person name="Culley D."/>
            <person name="Daum C."/>
            <person name="Ezra D."/>
            <person name="Gonzalez J."/>
            <person name="Henrissat B."/>
            <person name="Kuo A."/>
            <person name="Liang C."/>
            <person name="Lipzen A."/>
            <person name="Lutzoni F."/>
            <person name="Magnuson J."/>
            <person name="Mondo S."/>
            <person name="Nolan M."/>
            <person name="Ohm R."/>
            <person name="Pangilinan J."/>
            <person name="Park H.-J."/>
            <person name="Ramirez L."/>
            <person name="Alfaro M."/>
            <person name="Sun H."/>
            <person name="Tritt A."/>
            <person name="Yoshinaga Y."/>
            <person name="Zwiers L.-H."/>
            <person name="Turgeon B."/>
            <person name="Goodwin S."/>
            <person name="Spatafora J."/>
            <person name="Crous P."/>
            <person name="Grigoriev I."/>
        </authorList>
    </citation>
    <scope>NUCLEOTIDE SEQUENCE</scope>
    <source>
        <strain evidence="1">CBS 101060</strain>
    </source>
</reference>
<protein>
    <submittedName>
        <fullName evidence="1">Uncharacterized protein</fullName>
    </submittedName>
</protein>
<dbReference type="EMBL" id="MU006091">
    <property type="protein sequence ID" value="KAF2841092.1"/>
    <property type="molecule type" value="Genomic_DNA"/>
</dbReference>
<dbReference type="Proteomes" id="UP000799429">
    <property type="component" value="Unassembled WGS sequence"/>
</dbReference>
<proteinExistence type="predicted"/>
<name>A0A9P4VTM9_9PEZI</name>